<name>A0A137XX35_9GAMM</name>
<feature type="domain" description="ACT" evidence="9">
    <location>
        <begin position="809"/>
        <end position="887"/>
    </location>
</feature>
<comment type="cofactor">
    <cofactor evidence="8">
        <name>Mg(2+)</name>
        <dbReference type="ChEBI" id="CHEBI:18420"/>
    </cofactor>
</comment>
<protein>
    <recommendedName>
        <fullName evidence="8">Bifunctional uridylyltransferase/uridylyl-removing enzyme</fullName>
        <shortName evidence="8">UTase/UR</shortName>
    </recommendedName>
    <alternativeName>
        <fullName evidence="8">Bifunctional [protein-PII] modification enzyme</fullName>
    </alternativeName>
    <alternativeName>
        <fullName evidence="8">Bifunctional nitrogen sensor protein</fullName>
    </alternativeName>
    <domain>
        <recommendedName>
            <fullName evidence="8">[Protein-PII] uridylyltransferase</fullName>
            <shortName evidence="8">PII uridylyltransferase</shortName>
            <shortName evidence="8">UTase</shortName>
            <ecNumber evidence="8">2.7.7.59</ecNumber>
        </recommendedName>
    </domain>
    <domain>
        <recommendedName>
            <fullName evidence="8">[Protein-PII]-UMP uridylyl-removing enzyme</fullName>
            <shortName evidence="8">UR</shortName>
            <ecNumber evidence="8">3.1.4.-</ecNumber>
        </recommendedName>
    </domain>
</protein>
<evidence type="ECO:0000256" key="5">
    <source>
        <dbReference type="ARBA" id="ARBA00022842"/>
    </source>
</evidence>
<comment type="activity regulation">
    <text evidence="8">Uridylyltransferase (UTase) activity is inhibited by glutamine, while glutamine activates uridylyl-removing (UR) activity.</text>
</comment>
<gene>
    <name evidence="8 11" type="primary">glnD</name>
    <name evidence="11" type="ORF">AVENLUH5627_03377</name>
</gene>
<proteinExistence type="inferred from homology"/>
<comment type="catalytic activity">
    <reaction evidence="8">
        <text>[protein-PII]-uridylyl-L-tyrosine + H2O = [protein-PII]-L-tyrosine + UMP + H(+)</text>
        <dbReference type="Rhea" id="RHEA:48600"/>
        <dbReference type="Rhea" id="RHEA-COMP:12147"/>
        <dbReference type="Rhea" id="RHEA-COMP:12148"/>
        <dbReference type="ChEBI" id="CHEBI:15377"/>
        <dbReference type="ChEBI" id="CHEBI:15378"/>
        <dbReference type="ChEBI" id="CHEBI:46858"/>
        <dbReference type="ChEBI" id="CHEBI:57865"/>
        <dbReference type="ChEBI" id="CHEBI:90602"/>
    </reaction>
</comment>
<keyword evidence="1 8" id="KW-0808">Transferase</keyword>
<dbReference type="Proteomes" id="UP000075680">
    <property type="component" value="Unassembled WGS sequence"/>
</dbReference>
<keyword evidence="2 8" id="KW-0548">Nucleotidyltransferase</keyword>
<evidence type="ECO:0000259" key="10">
    <source>
        <dbReference type="PROSITE" id="PS51831"/>
    </source>
</evidence>
<comment type="caution">
    <text evidence="11">The sequence shown here is derived from an EMBL/GenBank/DDBJ whole genome shotgun (WGS) entry which is preliminary data.</text>
</comment>
<dbReference type="Pfam" id="PF08335">
    <property type="entry name" value="GlnD_UR_UTase"/>
    <property type="match status" value="1"/>
</dbReference>
<evidence type="ECO:0000256" key="4">
    <source>
        <dbReference type="ARBA" id="ARBA00022801"/>
    </source>
</evidence>
<dbReference type="AlphaFoldDB" id="A0A137XX35"/>
<keyword evidence="6 8" id="KW-0511">Multifunctional enzyme</keyword>
<keyword evidence="3" id="KW-0677">Repeat</keyword>
<dbReference type="InterPro" id="IPR013546">
    <property type="entry name" value="PII_UdlTrfase/GS_AdlTrfase"/>
</dbReference>
<evidence type="ECO:0000256" key="8">
    <source>
        <dbReference type="HAMAP-Rule" id="MF_00277"/>
    </source>
</evidence>
<dbReference type="PROSITE" id="PS51831">
    <property type="entry name" value="HD"/>
    <property type="match status" value="1"/>
</dbReference>
<dbReference type="CDD" id="cd04900">
    <property type="entry name" value="ACT_UUR-like_1"/>
    <property type="match status" value="1"/>
</dbReference>
<feature type="domain" description="HD" evidence="10">
    <location>
        <begin position="457"/>
        <end position="579"/>
    </location>
</feature>
<dbReference type="SUPFAM" id="SSF109604">
    <property type="entry name" value="HD-domain/PDEase-like"/>
    <property type="match status" value="1"/>
</dbReference>
<dbReference type="CDD" id="cd04899">
    <property type="entry name" value="ACT_ACR-UUR-like_2"/>
    <property type="match status" value="1"/>
</dbReference>
<comment type="catalytic activity">
    <reaction evidence="8">
        <text>[protein-PII]-L-tyrosine + UTP = [protein-PII]-uridylyl-L-tyrosine + diphosphate</text>
        <dbReference type="Rhea" id="RHEA:13673"/>
        <dbReference type="Rhea" id="RHEA-COMP:12147"/>
        <dbReference type="Rhea" id="RHEA-COMP:12148"/>
        <dbReference type="ChEBI" id="CHEBI:33019"/>
        <dbReference type="ChEBI" id="CHEBI:46398"/>
        <dbReference type="ChEBI" id="CHEBI:46858"/>
        <dbReference type="ChEBI" id="CHEBI:90602"/>
        <dbReference type="EC" id="2.7.7.59"/>
    </reaction>
</comment>
<dbReference type="InterPro" id="IPR045865">
    <property type="entry name" value="ACT-like_dom_sf"/>
</dbReference>
<feature type="region of interest" description="Uridylyltransferase" evidence="8">
    <location>
        <begin position="1"/>
        <end position="338"/>
    </location>
</feature>
<dbReference type="SUPFAM" id="SSF81593">
    <property type="entry name" value="Nucleotidyltransferase substrate binding subunit/domain"/>
    <property type="match status" value="1"/>
</dbReference>
<dbReference type="InterPro" id="IPR002912">
    <property type="entry name" value="ACT_dom"/>
</dbReference>
<evidence type="ECO:0000259" key="9">
    <source>
        <dbReference type="PROSITE" id="PS51671"/>
    </source>
</evidence>
<dbReference type="SUPFAM" id="SSF81301">
    <property type="entry name" value="Nucleotidyltransferase"/>
    <property type="match status" value="1"/>
</dbReference>
<dbReference type="EMBL" id="JRUE01000255">
    <property type="protein sequence ID" value="KXZ62922.1"/>
    <property type="molecule type" value="Genomic_DNA"/>
</dbReference>
<keyword evidence="5 8" id="KW-0460">Magnesium</keyword>
<dbReference type="PIRSF" id="PIRSF006288">
    <property type="entry name" value="PII_uridyltransf"/>
    <property type="match status" value="1"/>
</dbReference>
<dbReference type="PATRIC" id="fig|52133.18.peg.3467"/>
<dbReference type="PROSITE" id="PS51671">
    <property type="entry name" value="ACT"/>
    <property type="match status" value="2"/>
</dbReference>
<evidence type="ECO:0000256" key="1">
    <source>
        <dbReference type="ARBA" id="ARBA00022679"/>
    </source>
</evidence>
<dbReference type="PANTHER" id="PTHR47320:SF1">
    <property type="entry name" value="BIFUNCTIONAL URIDYLYLTRANSFERASE_URIDYLYL-REMOVING ENZYME"/>
    <property type="match status" value="1"/>
</dbReference>
<dbReference type="CDD" id="cd05401">
    <property type="entry name" value="NT_GlnE_GlnD_like"/>
    <property type="match status" value="1"/>
</dbReference>
<keyword evidence="4 8" id="KW-0378">Hydrolase</keyword>
<dbReference type="InterPro" id="IPR043519">
    <property type="entry name" value="NT_sf"/>
</dbReference>
<dbReference type="Gene3D" id="1.10.3210.10">
    <property type="entry name" value="Hypothetical protein af1432"/>
    <property type="match status" value="1"/>
</dbReference>
<evidence type="ECO:0000313" key="12">
    <source>
        <dbReference type="Proteomes" id="UP000075680"/>
    </source>
</evidence>
<evidence type="ECO:0000256" key="3">
    <source>
        <dbReference type="ARBA" id="ARBA00022737"/>
    </source>
</evidence>
<dbReference type="InterPro" id="IPR006674">
    <property type="entry name" value="HD_domain"/>
</dbReference>
<evidence type="ECO:0000256" key="2">
    <source>
        <dbReference type="ARBA" id="ARBA00022695"/>
    </source>
</evidence>
<dbReference type="RefSeq" id="WP_004878848.1">
    <property type="nucleotide sequence ID" value="NZ_BCLZ01000022.1"/>
</dbReference>
<dbReference type="HAMAP" id="MF_00277">
    <property type="entry name" value="PII_uridylyl_transf"/>
    <property type="match status" value="1"/>
</dbReference>
<comment type="caution">
    <text evidence="8">Lacks conserved residue(s) required for the propagation of feature annotation.</text>
</comment>
<dbReference type="GO" id="GO:0008081">
    <property type="term" value="F:phosphoric diester hydrolase activity"/>
    <property type="evidence" value="ECO:0007669"/>
    <property type="project" value="UniProtKB-UniRule"/>
</dbReference>
<dbReference type="PANTHER" id="PTHR47320">
    <property type="entry name" value="BIFUNCTIONAL URIDYLYLTRANSFERASE/URIDYLYL-REMOVING ENZYME"/>
    <property type="match status" value="1"/>
</dbReference>
<dbReference type="CDD" id="cd00077">
    <property type="entry name" value="HDc"/>
    <property type="match status" value="1"/>
</dbReference>
<reference evidence="11 12" key="1">
    <citation type="journal article" date="2016" name="Sci. Rep.">
        <title>Genomic and phenotypic characterization of the species Acinetobacter venetianus.</title>
        <authorList>
            <person name="Fondi M."/>
            <person name="Maida I."/>
            <person name="Perrin E."/>
            <person name="Orlandini V."/>
            <person name="La Torre L."/>
            <person name="Bosi E."/>
            <person name="Negroni A."/>
            <person name="Zanaroli G."/>
            <person name="Fava F."/>
            <person name="Decorosi F."/>
            <person name="Giovannetti L."/>
            <person name="Viti C."/>
            <person name="Vaneechoutte M."/>
            <person name="Dijkshoorn L."/>
            <person name="Fani R."/>
        </authorList>
    </citation>
    <scope>NUCLEOTIDE SEQUENCE [LARGE SCALE GENOMIC DNA]</scope>
    <source>
        <strain evidence="11 12">LUH5627</strain>
    </source>
</reference>
<dbReference type="GO" id="GO:0008773">
    <property type="term" value="F:[protein-PII] uridylyltransferase activity"/>
    <property type="evidence" value="ECO:0007669"/>
    <property type="project" value="UniProtKB-UniRule"/>
</dbReference>
<dbReference type="InterPro" id="IPR003607">
    <property type="entry name" value="HD/PDEase_dom"/>
</dbReference>
<dbReference type="SUPFAM" id="SSF55021">
    <property type="entry name" value="ACT-like"/>
    <property type="match status" value="1"/>
</dbReference>
<dbReference type="Pfam" id="PF01966">
    <property type="entry name" value="HD"/>
    <property type="match status" value="1"/>
</dbReference>
<dbReference type="SMART" id="SM00471">
    <property type="entry name" value="HDc"/>
    <property type="match status" value="1"/>
</dbReference>
<comment type="function">
    <text evidence="8">Modifies, by uridylylation and deuridylylation, the PII regulatory proteins (GlnB and homologs), in response to the nitrogen status of the cell that GlnD senses through the glutamine level. Under low glutamine levels, catalyzes the conversion of the PII proteins and UTP to PII-UMP and PPi, while under higher glutamine levels, GlnD hydrolyzes PII-UMP to PII and UMP (deuridylylation). Thus, controls uridylylation state and activity of the PII proteins, and plays an important role in the regulation of nitrogen metabolism.</text>
</comment>
<evidence type="ECO:0000256" key="6">
    <source>
        <dbReference type="ARBA" id="ARBA00023268"/>
    </source>
</evidence>
<comment type="similarity">
    <text evidence="8">Belongs to the GlnD family.</text>
</comment>
<dbReference type="eggNOG" id="COG2844">
    <property type="taxonomic scope" value="Bacteria"/>
</dbReference>
<dbReference type="EC" id="3.1.4.-" evidence="8"/>
<dbReference type="EC" id="2.7.7.59" evidence="8"/>
<comment type="catalytic activity">
    <reaction evidence="7">
        <text>guanosine 3',5'-bis(diphosphate) + H2O = GDP + diphosphate + H(+)</text>
        <dbReference type="Rhea" id="RHEA:14253"/>
        <dbReference type="ChEBI" id="CHEBI:15377"/>
        <dbReference type="ChEBI" id="CHEBI:15378"/>
        <dbReference type="ChEBI" id="CHEBI:33019"/>
        <dbReference type="ChEBI" id="CHEBI:58189"/>
        <dbReference type="ChEBI" id="CHEBI:77828"/>
        <dbReference type="EC" id="3.1.7.2"/>
    </reaction>
</comment>
<sequence>MINTSPLLNYVTSHHDIQAINQWRTEVEKQLQESYENGQPIREVIKARSNSIDEALIFLWNHAGLDQTELGLFAVGGYGRREMLPYSDTDIMILSEDEISEEQGKLISAFISSLWDVGNFKPGTSVRTIQNCVDQAANDLTVATTLIEARLITGNEQLAKWPRRIVAQTWTDKTFYDAKMQEQAKRYAQHNNTESNLEPDIKNAPGGIRDINQIGWIAKRHFRVNRIYDLVHLGFITEFELGVLEEAESFLWEIRTHLHRLAKRDENRLLFEYQRDIAAKFGYVREEGQPVNFAVEQFMKRYYRTAQQISTLNEMLLAYFNESVITPRLTDYEREIEDINDRFKIVDGKLAVQHHKVFSEEPSAILEIFYLLANRPEITGIRARTLRLLVLAAKRIDQRFRDNPEHQALFMSIIRSPHRLYDTMVAMKRYGVLGNYIPAFGQIMGLMQYDLFHIYTVDAHTLLLLRNLSRFKEPEFAKDFPVVSSVFQRIARHDIVYLAAIFHDIAKGRGGDHSELGAIDAIEFCRTHGFTERECKLVAWLINNHLLMSLTAQKKDISDPDEVKEFAEKVGDMEHLDYLYTLTVADINATNPKLWNTWRASLMRQLYTYARDVIRSGLGRPVDYQMLIEDTKFAASELLVNDFSLAEVEKVWQELGDEYFVKESANEIAWHTQAILQHGDNPEPLVLLRAHRNAAQDAVQIFIYTRDQANLFATTVAVLDRMNLDVQDAKIITASTDFSLDTYLVLDRFGTLLTDPERERKVKSALVDALSHSDQYPGIMQRRIPRHLRHFDIQNTVDIVLNPALQQHMVEISTLDQPGLLARIGALFMLQGLDIHSAKIATLGERAEDIFFVTKKNGVLLNDEEVKLFAETLKAALDEASNQICNPS</sequence>
<evidence type="ECO:0000313" key="11">
    <source>
        <dbReference type="EMBL" id="KXZ62922.1"/>
    </source>
</evidence>
<dbReference type="GO" id="GO:0008893">
    <property type="term" value="F:guanosine-3',5'-bis(diphosphate) 3'-diphosphatase activity"/>
    <property type="evidence" value="ECO:0007669"/>
    <property type="project" value="UniProtKB-EC"/>
</dbReference>
<evidence type="ECO:0000256" key="7">
    <source>
        <dbReference type="ARBA" id="ARBA00047968"/>
    </source>
</evidence>
<accession>A0A137XX35</accession>
<dbReference type="InterPro" id="IPR010043">
    <property type="entry name" value="UTase/UR"/>
</dbReference>
<comment type="domain">
    <text evidence="8">Has four distinct domains: an N-terminal nucleotidyltransferase (NT) domain responsible for UTase activity, a central HD domain that encodes UR activity, and two C-terminal ACT domains that seem to have a role in glutamine sensing.</text>
</comment>
<organism evidence="11 12">
    <name type="scientific">Acinetobacter venetianus</name>
    <dbReference type="NCBI Taxonomy" id="52133"/>
    <lineage>
        <taxon>Bacteria</taxon>
        <taxon>Pseudomonadati</taxon>
        <taxon>Pseudomonadota</taxon>
        <taxon>Gammaproteobacteria</taxon>
        <taxon>Moraxellales</taxon>
        <taxon>Moraxellaceae</taxon>
        <taxon>Acinetobacter</taxon>
    </lineage>
</organism>
<accession>A0A150HKF6</accession>
<dbReference type="NCBIfam" id="TIGR01693">
    <property type="entry name" value="UTase_glnD"/>
    <property type="match status" value="1"/>
</dbReference>
<dbReference type="GO" id="GO:0006808">
    <property type="term" value="P:regulation of nitrogen utilization"/>
    <property type="evidence" value="ECO:0007669"/>
    <property type="project" value="UniProtKB-UniRule"/>
</dbReference>
<feature type="domain" description="ACT" evidence="9">
    <location>
        <begin position="700"/>
        <end position="782"/>
    </location>
</feature>
<dbReference type="GeneID" id="58194444"/>